<evidence type="ECO:0000313" key="2">
    <source>
        <dbReference type="Proteomes" id="UP000829354"/>
    </source>
</evidence>
<reference evidence="1 2" key="1">
    <citation type="submission" date="2022-04" db="EMBL/GenBank/DDBJ databases">
        <title>Chromosome-level reference genomes for two strains of Caenorhabditis briggsae: an improved platform for comparative genomics.</title>
        <authorList>
            <person name="Stevens L."/>
            <person name="Andersen E."/>
        </authorList>
    </citation>
    <scope>NUCLEOTIDE SEQUENCE [LARGE SCALE GENOMIC DNA]</scope>
    <source>
        <strain evidence="1">VX34</strain>
        <tissue evidence="1">Whole-organism</tissue>
    </source>
</reference>
<gene>
    <name evidence="1" type="ORF">L5515_018425</name>
</gene>
<proteinExistence type="predicted"/>
<organism evidence="1 2">
    <name type="scientific">Caenorhabditis briggsae</name>
    <dbReference type="NCBI Taxonomy" id="6238"/>
    <lineage>
        <taxon>Eukaryota</taxon>
        <taxon>Metazoa</taxon>
        <taxon>Ecdysozoa</taxon>
        <taxon>Nematoda</taxon>
        <taxon>Chromadorea</taxon>
        <taxon>Rhabditida</taxon>
        <taxon>Rhabditina</taxon>
        <taxon>Rhabditomorpha</taxon>
        <taxon>Rhabditoidea</taxon>
        <taxon>Rhabditidae</taxon>
        <taxon>Peloderinae</taxon>
        <taxon>Caenorhabditis</taxon>
    </lineage>
</organism>
<sequence length="195" mass="22494">MEAMLEFFRGSVALLPKETADQIKNEFANLFVEFEESPTDVNMNKFITAFQEIHIDLSHNHGVIFNSPTLEELVDLVKDSVGDIRQYLKDECNIVLTDADVNVKYATAAAAETIDDPRMADVFDWELLLSRNVCCREHHDMYQASVELFSMAVENINVWRTEFIEFAYNTAYCDLFELVAAIEYHMYVQNHGLFD</sequence>
<protein>
    <submittedName>
        <fullName evidence="1">Uncharacterized protein</fullName>
    </submittedName>
</protein>
<evidence type="ECO:0000313" key="1">
    <source>
        <dbReference type="EMBL" id="UMM42707.1"/>
    </source>
</evidence>
<dbReference type="AlphaFoldDB" id="A0AAE9FH32"/>
<dbReference type="EMBL" id="CP092625">
    <property type="protein sequence ID" value="UMM42707.1"/>
    <property type="molecule type" value="Genomic_DNA"/>
</dbReference>
<name>A0AAE9FH32_CAEBR</name>
<keyword evidence="2" id="KW-1185">Reference proteome</keyword>
<dbReference type="Proteomes" id="UP000829354">
    <property type="component" value="Chromosome X"/>
</dbReference>
<accession>A0AAE9FH32</accession>